<keyword evidence="2" id="KW-0418">Kinase</keyword>
<reference evidence="5" key="1">
    <citation type="submission" date="2020-05" db="EMBL/GenBank/DDBJ databases">
        <authorList>
            <person name="Chiriac C."/>
            <person name="Salcher M."/>
            <person name="Ghai R."/>
            <person name="Kavagutti S V."/>
        </authorList>
    </citation>
    <scope>NUCLEOTIDE SEQUENCE</scope>
</reference>
<evidence type="ECO:0000256" key="2">
    <source>
        <dbReference type="ARBA" id="ARBA00022777"/>
    </source>
</evidence>
<evidence type="ECO:0000259" key="4">
    <source>
        <dbReference type="Pfam" id="PF02518"/>
    </source>
</evidence>
<feature type="transmembrane region" description="Helical" evidence="3">
    <location>
        <begin position="57"/>
        <end position="79"/>
    </location>
</feature>
<feature type="transmembrane region" description="Helical" evidence="3">
    <location>
        <begin position="293"/>
        <end position="314"/>
    </location>
</feature>
<feature type="transmembrane region" description="Helical" evidence="3">
    <location>
        <begin position="361"/>
        <end position="380"/>
    </location>
</feature>
<feature type="domain" description="Histidine kinase/HSP90-like ATPase" evidence="4">
    <location>
        <begin position="503"/>
        <end position="548"/>
    </location>
</feature>
<dbReference type="AlphaFoldDB" id="A0A6J6VJ74"/>
<accession>A0A6J6VJ74</accession>
<feature type="transmembrane region" description="Helical" evidence="3">
    <location>
        <begin position="20"/>
        <end position="42"/>
    </location>
</feature>
<feature type="transmembrane region" description="Helical" evidence="3">
    <location>
        <begin position="86"/>
        <end position="106"/>
    </location>
</feature>
<dbReference type="InterPro" id="IPR050482">
    <property type="entry name" value="Sensor_HK_TwoCompSys"/>
</dbReference>
<evidence type="ECO:0000313" key="5">
    <source>
        <dbReference type="EMBL" id="CAB4770487.1"/>
    </source>
</evidence>
<keyword evidence="3" id="KW-1133">Transmembrane helix</keyword>
<organism evidence="5">
    <name type="scientific">freshwater metagenome</name>
    <dbReference type="NCBI Taxonomy" id="449393"/>
    <lineage>
        <taxon>unclassified sequences</taxon>
        <taxon>metagenomes</taxon>
        <taxon>ecological metagenomes</taxon>
    </lineage>
</organism>
<dbReference type="EMBL" id="CAEZZR010000036">
    <property type="protein sequence ID" value="CAB4770487.1"/>
    <property type="molecule type" value="Genomic_DNA"/>
</dbReference>
<keyword evidence="3" id="KW-0472">Membrane</keyword>
<dbReference type="Pfam" id="PF02518">
    <property type="entry name" value="HATPase_c"/>
    <property type="match status" value="1"/>
</dbReference>
<keyword evidence="3" id="KW-0812">Transmembrane</keyword>
<dbReference type="SUPFAM" id="SSF55874">
    <property type="entry name" value="ATPase domain of HSP90 chaperone/DNA topoisomerase II/histidine kinase"/>
    <property type="match status" value="1"/>
</dbReference>
<dbReference type="PANTHER" id="PTHR24421:SF58">
    <property type="entry name" value="SIGNAL TRANSDUCTION HISTIDINE-PROTEIN KINASE_PHOSPHATASE UHPB"/>
    <property type="match status" value="1"/>
</dbReference>
<dbReference type="Gene3D" id="3.30.565.10">
    <property type="entry name" value="Histidine kinase-like ATPase, C-terminal domain"/>
    <property type="match status" value="1"/>
</dbReference>
<keyword evidence="1" id="KW-0808">Transferase</keyword>
<name>A0A6J6VJ74_9ZZZZ</name>
<feature type="transmembrane region" description="Helical" evidence="3">
    <location>
        <begin position="126"/>
        <end position="146"/>
    </location>
</feature>
<gene>
    <name evidence="5" type="ORF">UFOPK2907_00522</name>
</gene>
<proteinExistence type="predicted"/>
<evidence type="ECO:0000256" key="1">
    <source>
        <dbReference type="ARBA" id="ARBA00022679"/>
    </source>
</evidence>
<dbReference type="InterPro" id="IPR003594">
    <property type="entry name" value="HATPase_dom"/>
</dbReference>
<dbReference type="InterPro" id="IPR036890">
    <property type="entry name" value="HATPase_C_sf"/>
</dbReference>
<dbReference type="GO" id="GO:0016301">
    <property type="term" value="F:kinase activity"/>
    <property type="evidence" value="ECO:0007669"/>
    <property type="project" value="UniProtKB-KW"/>
</dbReference>
<sequence>MPDEIEPTPERTLRQRIGGYWAISIQTFCITSVLALLAIAQIEELSAQTGLLVRSWMLLWIFAICIVALVELILVFTIFRNRAENPVAVWVVLVTNALIGVIYSLALSLGAEHWHVHTHIGTIERLSINGFLAMWWGSMLTVFLDFRNEAAKEKKNLINKAVQIALAELERGEFVSRIREELEKEVDNDLADARAQVMARLDDLESTHRDNAGLGSVHWGSISALLQNAAHDSVRSVSQRLWKKTEEIYPKTPWWIVGVNVLREQPLRPLLLAGIDLIAAGPGQIHLLGAARAIPLICAVTVLILFTCLIGNSLMDKFPQFHVHIFLISIGVMQLSVPLRAHFRELWVPGSAALNWQVTQLVAGIILIFLTSGFGAIRYMSLQTRANFRSELVHERIDSIARSRQIVQIAQEASKVLHGAIQTRLIACAMVIERASATGNHKAFRNAIEEALKELNTPLAPTQFASTIHQEVERKVSLWEELCDFTVHVDIGELITAQESAVTVGRIVEEGIANAIRHGGATQVSIEVTVNDDTIKIVVTDNGSGVKAGTPGMGSAFIQQASAGKWSLKALATGSRLEVFTRAFPAI</sequence>
<evidence type="ECO:0000256" key="3">
    <source>
        <dbReference type="SAM" id="Phobius"/>
    </source>
</evidence>
<dbReference type="GO" id="GO:0000160">
    <property type="term" value="P:phosphorelay signal transduction system"/>
    <property type="evidence" value="ECO:0007669"/>
    <property type="project" value="UniProtKB-KW"/>
</dbReference>
<protein>
    <submittedName>
        <fullName evidence="5">Unannotated protein</fullName>
    </submittedName>
</protein>
<dbReference type="PANTHER" id="PTHR24421">
    <property type="entry name" value="NITRATE/NITRITE SENSOR PROTEIN NARX-RELATED"/>
    <property type="match status" value="1"/>
</dbReference>
<feature type="transmembrane region" description="Helical" evidence="3">
    <location>
        <begin position="321"/>
        <end position="341"/>
    </location>
</feature>
<feature type="transmembrane region" description="Helical" evidence="3">
    <location>
        <begin position="270"/>
        <end position="287"/>
    </location>
</feature>